<dbReference type="KEGG" id="cok:COCCU_13435"/>
<accession>A0A6B8WCI2</accession>
<sequence length="38" mass="4057">MTGMKFPAPVVHTVKVMVCTDVAGAGEVPFPENTPRKN</sequence>
<dbReference type="EMBL" id="CP046455">
    <property type="protein sequence ID" value="QGU08586.1"/>
    <property type="molecule type" value="Genomic_DNA"/>
</dbReference>
<reference evidence="1 2" key="1">
    <citation type="submission" date="2019-11" db="EMBL/GenBank/DDBJ databases">
        <title>Complete genome sequence of Corynebacterium kalinowskii 1959, a novel Corynebacterium species isolated from soil of a small paddock in Vilsendorf, Germany.</title>
        <authorList>
            <person name="Schaffert L."/>
            <person name="Ruwe M."/>
            <person name="Milse J."/>
            <person name="Hanuschka K."/>
            <person name="Ortseifen V."/>
            <person name="Droste J."/>
            <person name="Brandt D."/>
            <person name="Schlueter L."/>
            <person name="Kutter Y."/>
            <person name="Vinke S."/>
            <person name="Viehoefer P."/>
            <person name="Jacob L."/>
            <person name="Luebke N.-C."/>
            <person name="Schulte-Berndt E."/>
            <person name="Hain C."/>
            <person name="Linder M."/>
            <person name="Schmidt P."/>
            <person name="Wollenschlaeger L."/>
            <person name="Luttermann T."/>
            <person name="Thieme E."/>
            <person name="Hassa J."/>
            <person name="Haak M."/>
            <person name="Wittchen M."/>
            <person name="Mentz A."/>
            <person name="Persicke M."/>
            <person name="Busche T."/>
            <person name="Ruckert C."/>
        </authorList>
    </citation>
    <scope>NUCLEOTIDE SEQUENCE [LARGE SCALE GENOMIC DNA]</scope>
    <source>
        <strain evidence="1 2">2039</strain>
    </source>
</reference>
<gene>
    <name evidence="1" type="ORF">COCCU_13435</name>
</gene>
<proteinExistence type="predicted"/>
<keyword evidence="2" id="KW-1185">Reference proteome</keyword>
<name>A0A6B8WCI2_9CORY</name>
<organism evidence="1 2">
    <name type="scientific">Corynebacterium occultum</name>
    <dbReference type="NCBI Taxonomy" id="2675219"/>
    <lineage>
        <taxon>Bacteria</taxon>
        <taxon>Bacillati</taxon>
        <taxon>Actinomycetota</taxon>
        <taxon>Actinomycetes</taxon>
        <taxon>Mycobacteriales</taxon>
        <taxon>Corynebacteriaceae</taxon>
        <taxon>Corynebacterium</taxon>
    </lineage>
</organism>
<evidence type="ECO:0000313" key="2">
    <source>
        <dbReference type="Proteomes" id="UP000424462"/>
    </source>
</evidence>
<dbReference type="Proteomes" id="UP000424462">
    <property type="component" value="Chromosome"/>
</dbReference>
<evidence type="ECO:0000313" key="1">
    <source>
        <dbReference type="EMBL" id="QGU08586.1"/>
    </source>
</evidence>
<protein>
    <submittedName>
        <fullName evidence="1">Uncharacterized protein</fullName>
    </submittedName>
</protein>
<dbReference type="AlphaFoldDB" id="A0A6B8WCI2"/>